<protein>
    <submittedName>
        <fullName evidence="1">Uncharacterized protein</fullName>
    </submittedName>
</protein>
<evidence type="ECO:0000313" key="2">
    <source>
        <dbReference type="Proteomes" id="UP000479000"/>
    </source>
</evidence>
<proteinExistence type="predicted"/>
<sequence>QKKVQCFVPILDFRKITILPFTLSDTVKTMGHTYGQPSTSGTLRDVSNWFLTPSVIGACMSVIAKFKKNDVFSSPWMTRRISVIKPARGARAPLLLPVAAPDNFRKSLVGREERGREERGHWPNGQMDPYIEKRISIIPIYRSSIIDDNISHKLSEHGDAKAANCLTLSPSASSGVAVASATSILATSSIRVLHFPLTASYRAISRLRGRIRRIETVLSDESIEVFIVAKILTATTTTTKTKASTTTTTAVSSSITAIAITTITKTTSTSTAATISTTTTITTTA</sequence>
<dbReference type="EMBL" id="CADCXU010015149">
    <property type="protein sequence ID" value="CAB0004777.1"/>
    <property type="molecule type" value="Genomic_DNA"/>
</dbReference>
<feature type="non-terminal residue" evidence="1">
    <location>
        <position position="1"/>
    </location>
</feature>
<accession>A0A6H5GL68</accession>
<dbReference type="Proteomes" id="UP000479000">
    <property type="component" value="Unassembled WGS sequence"/>
</dbReference>
<evidence type="ECO:0000313" key="1">
    <source>
        <dbReference type="EMBL" id="CAB0004777.1"/>
    </source>
</evidence>
<dbReference type="AlphaFoldDB" id="A0A6H5GL68"/>
<organism evidence="1 2">
    <name type="scientific">Nesidiocoris tenuis</name>
    <dbReference type="NCBI Taxonomy" id="355587"/>
    <lineage>
        <taxon>Eukaryota</taxon>
        <taxon>Metazoa</taxon>
        <taxon>Ecdysozoa</taxon>
        <taxon>Arthropoda</taxon>
        <taxon>Hexapoda</taxon>
        <taxon>Insecta</taxon>
        <taxon>Pterygota</taxon>
        <taxon>Neoptera</taxon>
        <taxon>Paraneoptera</taxon>
        <taxon>Hemiptera</taxon>
        <taxon>Heteroptera</taxon>
        <taxon>Panheteroptera</taxon>
        <taxon>Cimicomorpha</taxon>
        <taxon>Miridae</taxon>
        <taxon>Dicyphina</taxon>
        <taxon>Nesidiocoris</taxon>
    </lineage>
</organism>
<name>A0A6H5GL68_9HEMI</name>
<reference evidence="1 2" key="1">
    <citation type="submission" date="2020-02" db="EMBL/GenBank/DDBJ databases">
        <authorList>
            <person name="Ferguson B K."/>
        </authorList>
    </citation>
    <scope>NUCLEOTIDE SEQUENCE [LARGE SCALE GENOMIC DNA]</scope>
</reference>
<gene>
    <name evidence="1" type="ORF">NTEN_LOCUS10254</name>
</gene>
<keyword evidence="2" id="KW-1185">Reference proteome</keyword>